<gene>
    <name evidence="3" type="ORF">D7Z54_20930</name>
</gene>
<accession>A0A3R9P2B8</accession>
<feature type="domain" description="INO80 complex subunit F" evidence="2">
    <location>
        <begin position="172"/>
        <end position="211"/>
    </location>
</feature>
<name>A0A3R9P2B8_9BACI</name>
<dbReference type="PANTHER" id="PTHR41302">
    <property type="entry name" value="PRESPORE-SPECIFIC TRANSCRIPTIONAL REGULATOR RSFA-RELATED"/>
    <property type="match status" value="1"/>
</dbReference>
<organism evidence="3 4">
    <name type="scientific">Salibacterium salarium</name>
    <dbReference type="NCBI Taxonomy" id="284579"/>
    <lineage>
        <taxon>Bacteria</taxon>
        <taxon>Bacillati</taxon>
        <taxon>Bacillota</taxon>
        <taxon>Bacilli</taxon>
        <taxon>Bacillales</taxon>
        <taxon>Bacillaceae</taxon>
    </lineage>
</organism>
<dbReference type="Pfam" id="PF24245">
    <property type="entry name" value="INO80F"/>
    <property type="match status" value="1"/>
</dbReference>
<dbReference type="AlphaFoldDB" id="A0A3R9P2B8"/>
<evidence type="ECO:0000256" key="1">
    <source>
        <dbReference type="SAM" id="Coils"/>
    </source>
</evidence>
<sequence>ISRKKGDNHLIERFYLLFRNHRNKEKNGGIPMTLSRQDAWSADDDIMLAEIVLRHVREGSTQLSAFQEAAEKLSRTAAACGFRWNACIRKKYESAIEMARTHKTGTKQPAIMEEKEEKKNNEIEESTEYFVKQGQQETTKSNEMLTQLKETILFLQDLSQFMDETNNEKLDGLAEKKEAMQQENEKLETELLQVKRDFKRLREDYKALLDVMEKARALSEGALPYLQEDEMEESG</sequence>
<feature type="non-terminal residue" evidence="3">
    <location>
        <position position="1"/>
    </location>
</feature>
<proteinExistence type="predicted"/>
<dbReference type="InterPro" id="IPR014243">
    <property type="entry name" value="RsfA-like"/>
</dbReference>
<reference evidence="3 4" key="1">
    <citation type="submission" date="2018-10" db="EMBL/GenBank/DDBJ databases">
        <title>Draft genome sequence of Bacillus salarius IM0101, isolated from a hypersaline soil in Inner Mongolia, China.</title>
        <authorList>
            <person name="Yamprayoonswat W."/>
            <person name="Boonvisut S."/>
            <person name="Jumpathong W."/>
            <person name="Sittihan S."/>
            <person name="Ruangsuj P."/>
            <person name="Wanthongcharoen S."/>
            <person name="Thongpramul N."/>
            <person name="Pimmason S."/>
            <person name="Yu B."/>
            <person name="Yasawong M."/>
        </authorList>
    </citation>
    <scope>NUCLEOTIDE SEQUENCE [LARGE SCALE GENOMIC DNA]</scope>
    <source>
        <strain evidence="3 4">IM0101</strain>
    </source>
</reference>
<evidence type="ECO:0000313" key="3">
    <source>
        <dbReference type="EMBL" id="RSL31332.1"/>
    </source>
</evidence>
<dbReference type="EMBL" id="RBVX01000025">
    <property type="protein sequence ID" value="RSL31332.1"/>
    <property type="molecule type" value="Genomic_DNA"/>
</dbReference>
<dbReference type="Proteomes" id="UP000275076">
    <property type="component" value="Unassembled WGS sequence"/>
</dbReference>
<dbReference type="RefSeq" id="WP_221761374.1">
    <property type="nucleotide sequence ID" value="NZ_RBVX01000025.1"/>
</dbReference>
<evidence type="ECO:0000313" key="4">
    <source>
        <dbReference type="Proteomes" id="UP000275076"/>
    </source>
</evidence>
<keyword evidence="4" id="KW-1185">Reference proteome</keyword>
<feature type="coiled-coil region" evidence="1">
    <location>
        <begin position="170"/>
        <end position="218"/>
    </location>
</feature>
<protein>
    <recommendedName>
        <fullName evidence="2">INO80 complex subunit F domain-containing protein</fullName>
    </recommendedName>
</protein>
<dbReference type="PANTHER" id="PTHR41302:SF2">
    <property type="entry name" value="PRESPORE SPECIFIC TRANSCRIPTIONAL ACTIVATOR RSFA"/>
    <property type="match status" value="1"/>
</dbReference>
<evidence type="ECO:0000259" key="2">
    <source>
        <dbReference type="Pfam" id="PF24245"/>
    </source>
</evidence>
<comment type="caution">
    <text evidence="3">The sequence shown here is derived from an EMBL/GenBank/DDBJ whole genome shotgun (WGS) entry which is preliminary data.</text>
</comment>
<keyword evidence="1" id="KW-0175">Coiled coil</keyword>
<dbReference type="InterPro" id="IPR056513">
    <property type="entry name" value="INO80F"/>
</dbReference>